<dbReference type="PANTHER" id="PTHR42953">
    <property type="entry name" value="HIGH-AFFINITY ZINC UPTAKE SYSTEM PROTEIN ZNUA-RELATED"/>
    <property type="match status" value="1"/>
</dbReference>
<gene>
    <name evidence="5" type="ORF">HMPREF1981_00834</name>
</gene>
<evidence type="ECO:0000256" key="4">
    <source>
        <dbReference type="RuleBase" id="RU003512"/>
    </source>
</evidence>
<evidence type="ECO:0000256" key="3">
    <source>
        <dbReference type="ARBA" id="ARBA00022729"/>
    </source>
</evidence>
<organism evidence="5 6">
    <name type="scientific">Bacteroides pyogenes F0041</name>
    <dbReference type="NCBI Taxonomy" id="1321819"/>
    <lineage>
        <taxon>Bacteria</taxon>
        <taxon>Pseudomonadati</taxon>
        <taxon>Bacteroidota</taxon>
        <taxon>Bacteroidia</taxon>
        <taxon>Bacteroidales</taxon>
        <taxon>Bacteroidaceae</taxon>
        <taxon>Bacteroides</taxon>
    </lineage>
</organism>
<dbReference type="InterPro" id="IPR006129">
    <property type="entry name" value="AdhesinB"/>
</dbReference>
<keyword evidence="3" id="KW-0732">Signal</keyword>
<accession>U2CRA6</accession>
<dbReference type="PRINTS" id="PR00690">
    <property type="entry name" value="ADHESNFAMILY"/>
</dbReference>
<protein>
    <submittedName>
        <fullName evidence="5">ABC transporter, substrate-binding protein</fullName>
    </submittedName>
</protein>
<dbReference type="Proteomes" id="UP000016496">
    <property type="component" value="Unassembled WGS sequence"/>
</dbReference>
<name>U2CRA6_9BACE</name>
<evidence type="ECO:0000256" key="1">
    <source>
        <dbReference type="ARBA" id="ARBA00011028"/>
    </source>
</evidence>
<evidence type="ECO:0000256" key="2">
    <source>
        <dbReference type="ARBA" id="ARBA00022448"/>
    </source>
</evidence>
<reference evidence="5 6" key="1">
    <citation type="submission" date="2013-08" db="EMBL/GenBank/DDBJ databases">
        <authorList>
            <person name="Weinstock G."/>
            <person name="Sodergren E."/>
            <person name="Wylie T."/>
            <person name="Fulton L."/>
            <person name="Fulton R."/>
            <person name="Fronick C."/>
            <person name="O'Laughlin M."/>
            <person name="Godfrey J."/>
            <person name="Miner T."/>
            <person name="Herter B."/>
            <person name="Appelbaum E."/>
            <person name="Cordes M."/>
            <person name="Lek S."/>
            <person name="Wollam A."/>
            <person name="Pepin K.H."/>
            <person name="Palsikar V.B."/>
            <person name="Mitreva M."/>
            <person name="Wilson R.K."/>
        </authorList>
    </citation>
    <scope>NUCLEOTIDE SEQUENCE [LARGE SCALE GENOMIC DNA]</scope>
    <source>
        <strain evidence="5 6">F0041</strain>
    </source>
</reference>
<dbReference type="GO" id="GO:0046872">
    <property type="term" value="F:metal ion binding"/>
    <property type="evidence" value="ECO:0007669"/>
    <property type="project" value="InterPro"/>
</dbReference>
<dbReference type="Gene3D" id="3.40.50.1980">
    <property type="entry name" value="Nitrogenase molybdenum iron protein domain"/>
    <property type="match status" value="2"/>
</dbReference>
<dbReference type="Pfam" id="PF01297">
    <property type="entry name" value="ZnuA"/>
    <property type="match status" value="1"/>
</dbReference>
<dbReference type="GO" id="GO:0030001">
    <property type="term" value="P:metal ion transport"/>
    <property type="evidence" value="ECO:0007669"/>
    <property type="project" value="InterPro"/>
</dbReference>
<evidence type="ECO:0000313" key="5">
    <source>
        <dbReference type="EMBL" id="ERI86603.1"/>
    </source>
</evidence>
<dbReference type="HOGENOM" id="CLU_016838_1_0_10"/>
<dbReference type="InterPro" id="IPR006127">
    <property type="entry name" value="ZnuA-like"/>
</dbReference>
<keyword evidence="2 4" id="KW-0813">Transport</keyword>
<dbReference type="AlphaFoldDB" id="U2CRA6"/>
<dbReference type="EMBL" id="AWSV01000052">
    <property type="protein sequence ID" value="ERI86603.1"/>
    <property type="molecule type" value="Genomic_DNA"/>
</dbReference>
<comment type="caution">
    <text evidence="5">The sequence shown here is derived from an EMBL/GenBank/DDBJ whole genome shotgun (WGS) entry which is preliminary data.</text>
</comment>
<comment type="similarity">
    <text evidence="1 4">Belongs to the bacterial solute-binding protein 9 family.</text>
</comment>
<dbReference type="InterPro" id="IPR050492">
    <property type="entry name" value="Bact_metal-bind_prot9"/>
</dbReference>
<dbReference type="GO" id="GO:0007155">
    <property type="term" value="P:cell adhesion"/>
    <property type="evidence" value="ECO:0007669"/>
    <property type="project" value="InterPro"/>
</dbReference>
<sequence length="324" mass="36646">MNSNRLQIKNEKMNIQFQKKSYFFLIACSLCLAACTGRSSHTRKDEKRKPVITVTIEPQRYFAEAIAGDKFKVVSMVPQGSSPETYDPIPQQLVSLGESKAYLRIGYIGFEQTWMSRLIDNTPHILVFDTSKGINLIEADGKDFHAGEVCSGHGNHSHAVEPHVWNSAANALILAENTCKALCALDEANDVYYKTRYDSLRRRIQHIDSLIRRRIAAPGAMRTFMIYHPALSYFARDYGLQQMAIEENGKEPSPAYLRRLIDEARAKKVNVIFIQPEFDKRNAETIAAQTGAKIIPINPLNYHWEEEMLRIAQALSPAADTTKP</sequence>
<dbReference type="PRINTS" id="PR00691">
    <property type="entry name" value="ADHESINB"/>
</dbReference>
<dbReference type="PANTHER" id="PTHR42953:SF3">
    <property type="entry name" value="HIGH-AFFINITY ZINC UPTAKE SYSTEM PROTEIN ZNUA"/>
    <property type="match status" value="1"/>
</dbReference>
<dbReference type="SUPFAM" id="SSF53807">
    <property type="entry name" value="Helical backbone' metal receptor"/>
    <property type="match status" value="1"/>
</dbReference>
<dbReference type="InterPro" id="IPR006128">
    <property type="entry name" value="Lipoprotein_PsaA-like"/>
</dbReference>
<evidence type="ECO:0000313" key="6">
    <source>
        <dbReference type="Proteomes" id="UP000016496"/>
    </source>
</evidence>
<dbReference type="PATRIC" id="fig|1321819.3.peg.771"/>
<proteinExistence type="inferred from homology"/>